<keyword evidence="2" id="KW-1185">Reference proteome</keyword>
<reference evidence="1 2" key="1">
    <citation type="journal article" date="1998" name="Science">
        <title>Genome sequence of the nematode C. elegans: a platform for investigating biology.</title>
        <authorList>
            <consortium name="The C. elegans sequencing consortium"/>
            <person name="Sulson J.E."/>
            <person name="Waterston R."/>
        </authorList>
    </citation>
    <scope>NUCLEOTIDE SEQUENCE [LARGE SCALE GENOMIC DNA]</scope>
    <source>
        <strain evidence="1 2">Bristol N2</strain>
    </source>
</reference>
<dbReference type="KEGG" id="cel:CELE_C53A3.4"/>
<dbReference type="CTD" id="36804993"/>
<dbReference type="AlphaFoldDB" id="A0A2C9C382"/>
<dbReference type="AGR" id="WB:WBGene00303231"/>
<evidence type="ECO:0000313" key="1">
    <source>
        <dbReference type="EMBL" id="SOF58827.1"/>
    </source>
</evidence>
<dbReference type="RefSeq" id="NP_001343829.1">
    <property type="nucleotide sequence ID" value="NM_001356649.5"/>
</dbReference>
<evidence type="ECO:0000313" key="3">
    <source>
        <dbReference type="WormBase" id="C53A3.4"/>
    </source>
</evidence>
<dbReference type="InParanoid" id="A0A2C9C382"/>
<dbReference type="EMBL" id="BX284605">
    <property type="protein sequence ID" value="SOF58827.1"/>
    <property type="molecule type" value="Genomic_DNA"/>
</dbReference>
<dbReference type="Proteomes" id="UP000001940">
    <property type="component" value="Chromosome V"/>
</dbReference>
<gene>
    <name evidence="1 3" type="ORF">C53A3.4</name>
    <name evidence="1" type="ORF">CELE_C53A3.4</name>
</gene>
<proteinExistence type="predicted"/>
<dbReference type="PANTHER" id="PTHR21503:SF8">
    <property type="entry name" value="F-BOX ASSOCIATED DOMAIN-CONTAINING PROTEIN-RELATED"/>
    <property type="match status" value="1"/>
</dbReference>
<name>A0A2C9C382_CAEEL</name>
<dbReference type="PANTHER" id="PTHR21503">
    <property type="entry name" value="F-BOX-CONTAINING HYPOTHETICAL PROTEIN C.ELEGANS"/>
    <property type="match status" value="1"/>
</dbReference>
<organism evidence="1 2">
    <name type="scientific">Caenorhabditis elegans</name>
    <dbReference type="NCBI Taxonomy" id="6239"/>
    <lineage>
        <taxon>Eukaryota</taxon>
        <taxon>Metazoa</taxon>
        <taxon>Ecdysozoa</taxon>
        <taxon>Nematoda</taxon>
        <taxon>Chromadorea</taxon>
        <taxon>Rhabditida</taxon>
        <taxon>Rhabditina</taxon>
        <taxon>Rhabditomorpha</taxon>
        <taxon>Rhabditoidea</taxon>
        <taxon>Rhabditidae</taxon>
        <taxon>Peloderinae</taxon>
        <taxon>Caenorhabditis</taxon>
    </lineage>
</organism>
<dbReference type="Bgee" id="WBGene00303231">
    <property type="expression patterns" value="Expressed in embryo and 2 other cell types or tissues"/>
</dbReference>
<accession>A0A2C9C382</accession>
<evidence type="ECO:0000313" key="2">
    <source>
        <dbReference type="Proteomes" id="UP000001940"/>
    </source>
</evidence>
<dbReference type="WormBase" id="C53A3.4">
    <property type="protein sequence ID" value="CE52287"/>
    <property type="gene ID" value="WBGene00303231"/>
</dbReference>
<protein>
    <submittedName>
        <fullName evidence="1">YDG domain-containing protein</fullName>
    </submittedName>
</protein>
<sequence length="84" mass="9876">MPKLRRLQVNCTGNVNSYDELLEGIDHSAWDPNRRPRYFSYGIEKLNCKTGRGFERSDGMLATFFFVKSKTFDVTNFVVWNSRF</sequence>
<dbReference type="GeneID" id="36804993"/>